<evidence type="ECO:0000313" key="2">
    <source>
        <dbReference type="EMBL" id="EHL18815.1"/>
    </source>
</evidence>
<feature type="compositionally biased region" description="Basic residues" evidence="1">
    <location>
        <begin position="15"/>
        <end position="25"/>
    </location>
</feature>
<reference evidence="2 3" key="1">
    <citation type="submission" date="2011-08" db="EMBL/GenBank/DDBJ databases">
        <title>The Genome Sequence of Eubacteriaceae bacterium CM5.</title>
        <authorList>
            <consortium name="The Broad Institute Genome Sequencing Platform"/>
            <person name="Earl A."/>
            <person name="Ward D."/>
            <person name="Feldgarden M."/>
            <person name="Gevers D."/>
            <person name="Sizova M."/>
            <person name="Hazen A."/>
            <person name="Epstein S."/>
            <person name="Young S.K."/>
            <person name="Zeng Q."/>
            <person name="Gargeya S."/>
            <person name="Fitzgerald M."/>
            <person name="Haas B."/>
            <person name="Abouelleil A."/>
            <person name="Alvarado L."/>
            <person name="Arachchi H.M."/>
            <person name="Berlin A."/>
            <person name="Brown A."/>
            <person name="Chapman S.B."/>
            <person name="Chen Z."/>
            <person name="Dunbar C."/>
            <person name="Freedman E."/>
            <person name="Gearin G."/>
            <person name="Gellesch M."/>
            <person name="Goldberg J."/>
            <person name="Griggs A."/>
            <person name="Gujja S."/>
            <person name="Heiman D."/>
            <person name="Howarth C."/>
            <person name="Larson L."/>
            <person name="Lui A."/>
            <person name="MacDonald P.J.P."/>
            <person name="Montmayeur A."/>
            <person name="Murphy C."/>
            <person name="Neiman D."/>
            <person name="Pearson M."/>
            <person name="Priest M."/>
            <person name="Roberts A."/>
            <person name="Saif S."/>
            <person name="Shea T."/>
            <person name="Shenoy N."/>
            <person name="Sisk P."/>
            <person name="Stolte C."/>
            <person name="Sykes S."/>
            <person name="Wortman J."/>
            <person name="Nusbaum C."/>
            <person name="Birren B."/>
        </authorList>
    </citation>
    <scope>NUCLEOTIDE SEQUENCE [LARGE SCALE GENOMIC DNA]</scope>
    <source>
        <strain evidence="2 3">CM5</strain>
    </source>
</reference>
<evidence type="ECO:0000313" key="3">
    <source>
        <dbReference type="Proteomes" id="UP000003379"/>
    </source>
</evidence>
<dbReference type="AlphaFoldDB" id="G9XDZ8"/>
<feature type="compositionally biased region" description="Basic and acidic residues" evidence="1">
    <location>
        <begin position="1"/>
        <end position="14"/>
    </location>
</feature>
<dbReference type="Proteomes" id="UP000003379">
    <property type="component" value="Unassembled WGS sequence"/>
</dbReference>
<feature type="non-terminal residue" evidence="2">
    <location>
        <position position="1"/>
    </location>
</feature>
<dbReference type="HOGENOM" id="CLU_3418027_0_0_9"/>
<proteinExistence type="predicted"/>
<protein>
    <submittedName>
        <fullName evidence="2">Uncharacterized protein</fullName>
    </submittedName>
</protein>
<accession>G9XDZ8</accession>
<gene>
    <name evidence="2" type="ORF">HMPREF9628_02021</name>
</gene>
<dbReference type="EMBL" id="AFZG01000040">
    <property type="protein sequence ID" value="EHL18815.1"/>
    <property type="molecule type" value="Genomic_DNA"/>
</dbReference>
<sequence>RKERRQIRTKEIKTKKTLSNKKVGT</sequence>
<feature type="region of interest" description="Disordered" evidence="1">
    <location>
        <begin position="1"/>
        <end position="25"/>
    </location>
</feature>
<evidence type="ECO:0000256" key="1">
    <source>
        <dbReference type="SAM" id="MobiDB-lite"/>
    </source>
</evidence>
<organism evidence="2 3">
    <name type="scientific">Peptoanaerobacter stomatis</name>
    <dbReference type="NCBI Taxonomy" id="796937"/>
    <lineage>
        <taxon>Bacteria</taxon>
        <taxon>Bacillati</taxon>
        <taxon>Bacillota</taxon>
        <taxon>Clostridia</taxon>
        <taxon>Peptostreptococcales</taxon>
        <taxon>Filifactoraceae</taxon>
        <taxon>Peptoanaerobacter</taxon>
    </lineage>
</organism>
<comment type="caution">
    <text evidence="2">The sequence shown here is derived from an EMBL/GenBank/DDBJ whole genome shotgun (WGS) entry which is preliminary data.</text>
</comment>
<name>G9XDZ8_9FIRM</name>